<evidence type="ECO:0000256" key="7">
    <source>
        <dbReference type="ARBA" id="ARBA00022833"/>
    </source>
</evidence>
<dbReference type="Pfam" id="PF06130">
    <property type="entry name" value="PTAC"/>
    <property type="match status" value="1"/>
</dbReference>
<evidence type="ECO:0000256" key="5">
    <source>
        <dbReference type="ARBA" id="ARBA00022679"/>
    </source>
</evidence>
<evidence type="ECO:0000256" key="12">
    <source>
        <dbReference type="ARBA" id="ARBA00047589"/>
    </source>
</evidence>
<keyword evidence="5 13" id="KW-0808">Transferase</keyword>
<dbReference type="GO" id="GO:0046872">
    <property type="term" value="F:metal ion binding"/>
    <property type="evidence" value="ECO:0007669"/>
    <property type="project" value="UniProtKB-KW"/>
</dbReference>
<comment type="similarity">
    <text evidence="2">Belongs to the PduL family.</text>
</comment>
<protein>
    <recommendedName>
        <fullName evidence="4">Phosphate propanoyltransferase</fullName>
        <ecNumber evidence="3">2.3.1.222</ecNumber>
    </recommendedName>
    <alternativeName>
        <fullName evidence="10">Phosphate acyltransferase PduL</fullName>
    </alternativeName>
    <alternativeName>
        <fullName evidence="9">Phosphotransacylase PduL</fullName>
    </alternativeName>
    <alternativeName>
        <fullName evidence="11">Propanediol utilization protein PduL</fullName>
    </alternativeName>
</protein>
<gene>
    <name evidence="13" type="primary">pduL</name>
    <name evidence="13" type="ORF">GH741_00380</name>
</gene>
<keyword evidence="6" id="KW-0479">Metal-binding</keyword>
<evidence type="ECO:0000313" key="13">
    <source>
        <dbReference type="EMBL" id="MRH41128.1"/>
    </source>
</evidence>
<dbReference type="PANTHER" id="PTHR39453:SF1">
    <property type="entry name" value="PHOSPHATE PROPANOYLTRANSFERASE"/>
    <property type="match status" value="1"/>
</dbReference>
<dbReference type="EMBL" id="WJNG01000001">
    <property type="protein sequence ID" value="MRH41128.1"/>
    <property type="molecule type" value="Genomic_DNA"/>
</dbReference>
<dbReference type="PANTHER" id="PTHR39453">
    <property type="entry name" value="PHOSPHATE PROPANOYLTRANSFERASE"/>
    <property type="match status" value="1"/>
</dbReference>
<dbReference type="OrthoDB" id="9784365at2"/>
<evidence type="ECO:0000256" key="10">
    <source>
        <dbReference type="ARBA" id="ARBA00030939"/>
    </source>
</evidence>
<dbReference type="InterPro" id="IPR008300">
    <property type="entry name" value="PTAC"/>
</dbReference>
<sequence>MGIVTESKLRVMLAKGIPNPYSIAKNTILTPAAKDFLKDRGISYEVVADVKKEEEQIRQGGYPPIPVGVSNRHVHLSQEDINILFGKGYVLTSMKELSQKGQFAAVEQVNLIGSKGTIKRVRILGPSRDVTQVEVSKTDSFHLGLRPMVKLSGDLNDTPGIVIEGPKGTITLTQGVIIAKCHVHMSFDDAKIYQVTDGDRISLKSSQDRSVTFNEVIIRVNSNFSLDFHIDMDEANAGFITTGDYVTMVSKDNNLFSGT</sequence>
<comment type="catalytic activity">
    <reaction evidence="12">
        <text>propanoyl-CoA + phosphate = propanoyl phosphate + CoA</text>
        <dbReference type="Rhea" id="RHEA:28046"/>
        <dbReference type="ChEBI" id="CHEBI:43474"/>
        <dbReference type="ChEBI" id="CHEBI:57287"/>
        <dbReference type="ChEBI" id="CHEBI:57392"/>
        <dbReference type="ChEBI" id="CHEBI:58933"/>
        <dbReference type="EC" id="2.3.1.222"/>
    </reaction>
</comment>
<evidence type="ECO:0000256" key="8">
    <source>
        <dbReference type="ARBA" id="ARBA00023315"/>
    </source>
</evidence>
<evidence type="ECO:0000256" key="4">
    <source>
        <dbReference type="ARBA" id="ARBA00020837"/>
    </source>
</evidence>
<reference evidence="13" key="1">
    <citation type="submission" date="2019-11" db="EMBL/GenBank/DDBJ databases">
        <authorList>
            <person name="Li J."/>
        </authorList>
    </citation>
    <scope>NUCLEOTIDE SEQUENCE</scope>
    <source>
        <strain evidence="13">B6B</strain>
    </source>
</reference>
<evidence type="ECO:0000256" key="2">
    <source>
        <dbReference type="ARBA" id="ARBA00007342"/>
    </source>
</evidence>
<keyword evidence="14" id="KW-1185">Reference proteome</keyword>
<evidence type="ECO:0000313" key="14">
    <source>
        <dbReference type="Proteomes" id="UP000799092"/>
    </source>
</evidence>
<evidence type="ECO:0000256" key="6">
    <source>
        <dbReference type="ARBA" id="ARBA00022723"/>
    </source>
</evidence>
<proteinExistence type="inferred from homology"/>
<accession>A0A6A8D6C4</accession>
<evidence type="ECO:0000256" key="3">
    <source>
        <dbReference type="ARBA" id="ARBA00012206"/>
    </source>
</evidence>
<evidence type="ECO:0000256" key="1">
    <source>
        <dbReference type="ARBA" id="ARBA00001947"/>
    </source>
</evidence>
<keyword evidence="8 13" id="KW-0012">Acyltransferase</keyword>
<evidence type="ECO:0000256" key="11">
    <source>
        <dbReference type="ARBA" id="ARBA00033077"/>
    </source>
</evidence>
<comment type="caution">
    <text evidence="13">The sequence shown here is derived from an EMBL/GenBank/DDBJ whole genome shotgun (WGS) entry which is preliminary data.</text>
</comment>
<dbReference type="NCBIfam" id="NF011652">
    <property type="entry name" value="PRK15070.1"/>
    <property type="match status" value="1"/>
</dbReference>
<organism evidence="13 14">
    <name type="scientific">Aquibacillus halophilus</name>
    <dbReference type="NCBI Taxonomy" id="930132"/>
    <lineage>
        <taxon>Bacteria</taxon>
        <taxon>Bacillati</taxon>
        <taxon>Bacillota</taxon>
        <taxon>Bacilli</taxon>
        <taxon>Bacillales</taxon>
        <taxon>Bacillaceae</taxon>
        <taxon>Aquibacillus</taxon>
    </lineage>
</organism>
<dbReference type="Proteomes" id="UP000799092">
    <property type="component" value="Unassembled WGS sequence"/>
</dbReference>
<comment type="cofactor">
    <cofactor evidence="1">
        <name>Zn(2+)</name>
        <dbReference type="ChEBI" id="CHEBI:29105"/>
    </cofactor>
</comment>
<dbReference type="GO" id="GO:0016747">
    <property type="term" value="F:acyltransferase activity, transferring groups other than amino-acyl groups"/>
    <property type="evidence" value="ECO:0007669"/>
    <property type="project" value="InterPro"/>
</dbReference>
<dbReference type="EC" id="2.3.1.222" evidence="3"/>
<name>A0A6A8D6C4_9BACI</name>
<keyword evidence="7" id="KW-0862">Zinc</keyword>
<dbReference type="AlphaFoldDB" id="A0A6A8D6C4"/>
<evidence type="ECO:0000256" key="9">
    <source>
        <dbReference type="ARBA" id="ARBA00030044"/>
    </source>
</evidence>